<evidence type="ECO:0000256" key="7">
    <source>
        <dbReference type="ARBA" id="ARBA00023157"/>
    </source>
</evidence>
<evidence type="ECO:0000259" key="10">
    <source>
        <dbReference type="PROSITE" id="PS50022"/>
    </source>
</evidence>
<comment type="caution">
    <text evidence="11">The sequence shown here is derived from an EMBL/GenBank/DDBJ whole genome shotgun (WGS) entry which is preliminary data.</text>
</comment>
<dbReference type="GO" id="GO:0010185">
    <property type="term" value="P:regulation of cellular defense response"/>
    <property type="evidence" value="ECO:0007669"/>
    <property type="project" value="UniProtKB-ARBA"/>
</dbReference>
<evidence type="ECO:0000256" key="6">
    <source>
        <dbReference type="ARBA" id="ARBA00022837"/>
    </source>
</evidence>
<dbReference type="NCBIfam" id="TIGR01451">
    <property type="entry name" value="B_ant_repeat"/>
    <property type="match status" value="1"/>
</dbReference>
<dbReference type="Pfam" id="PF00754">
    <property type="entry name" value="F5_F8_type_C"/>
    <property type="match status" value="1"/>
</dbReference>
<dbReference type="GO" id="GO:0042806">
    <property type="term" value="F:fucose binding"/>
    <property type="evidence" value="ECO:0007669"/>
    <property type="project" value="UniProtKB-ARBA"/>
</dbReference>
<evidence type="ECO:0000313" key="11">
    <source>
        <dbReference type="EMBL" id="PQJ15276.1"/>
    </source>
</evidence>
<feature type="signal peptide" evidence="9">
    <location>
        <begin position="1"/>
        <end position="24"/>
    </location>
</feature>
<protein>
    <recommendedName>
        <fullName evidence="10">F5/8 type C domain-containing protein</fullName>
    </recommendedName>
</protein>
<dbReference type="Proteomes" id="UP000239366">
    <property type="component" value="Unassembled WGS sequence"/>
</dbReference>
<evidence type="ECO:0000256" key="3">
    <source>
        <dbReference type="ARBA" id="ARBA00011233"/>
    </source>
</evidence>
<dbReference type="InterPro" id="IPR051941">
    <property type="entry name" value="BG_Antigen-Binding_Lectin"/>
</dbReference>
<keyword evidence="6" id="KW-0106">Calcium</keyword>
<dbReference type="Gene3D" id="2.60.40.1170">
    <property type="entry name" value="Mu homology domain, subdomain B"/>
    <property type="match status" value="1"/>
</dbReference>
<dbReference type="InterPro" id="IPR006585">
    <property type="entry name" value="FTP1"/>
</dbReference>
<dbReference type="InterPro" id="IPR000421">
    <property type="entry name" value="FA58C"/>
</dbReference>
<gene>
    <name evidence="11" type="ORF">BST99_05605</name>
</gene>
<sequence>MMKSLSKLLIFAFLILGSSGSLNAQLSDLHYLPPMKQGRNNKAITEQAIYLSTPETTAFSVEIYRGTSATPLTTITLSNAAPVEYTLGNGDNEITLVSNNNTGVVLTNSGLRLVAPGGERFYVNYRGRNNSQAASLTSKGRKAIGTEFRWGGRPNWTSHNSASNTLGIMATVDNTTFTLSGYNPACEFRLQGNAGGLTADSYTFTLDANETFVFEAYNTQVSANNDGWLGARLVSDQPIVISNGGLNMGVSASSNSRDAGMDQPVPIDNLGKEYVFVRGNGNSQTETPVIIATQNNTQIFVNGSGTAIATINDGEYFVIPESNYSVSSAGGNMYVTTSKDAYAYQSLAGSSSIVSVGLNFVAPMNCLIPDNVNNIPDIQNAAGITLTGGITIIASTSTPDANIVVTDGNGTVTKPAAAAITGTTDWKTFYIPNLTGNVSVQSTGPVAVGFFGVNGARGIAGYFSGFDVAPNTNLQITGNTCLPGTQLEVIGEVFDSYQWYGDGNLIPGATNTTYTATVAGDYFVRVAKGPCFYNSNNLQVYYCDPDVELNKTADASEYDEGDTITYTLSVTNWAEDPATNLVVTDNLPPGITLQSGTPTAGTYTSPTWTIGTLISGQMESLTLVATIDDITSVNAIGTLVNIASNSQDQSDTNITRDSPSVYVVVHNDSDNDGVRDQTDVDDDNDGIYDTVECTIGETNLALTGSATSSSTYPGGDASKVIDGDTNGAWAGGSVAATQNTTANEWITVDLGSVQYVDEIRIWNRTDCCSDRLSNAYVFASSTAFPSGTVLQDSFDNASFAYQLGNTSGVTENNFQVSQSIRYIRLQLSGDNVGANYLNIGEIQAIRYDYCDTDTDNIPDHLDTDTDADGCPDAIEAYADLNADGGDGPEYGTGSPPAINGDGSVSGAAYTTPADGGTNGTPDFQENGPVPNISTQPADEMTLIPNNGSIDIVSTNTSTYQWQVSTDGGSNYTDIAEGTDYSGTQTANLTLLNPSLEMDGYLYRAILQNDNWICGSVTSSPAELDVRLGTIITNRRVTIRVNPN</sequence>
<evidence type="ECO:0000256" key="1">
    <source>
        <dbReference type="ARBA" id="ARBA00002219"/>
    </source>
</evidence>
<keyword evidence="5" id="KW-0430">Lectin</keyword>
<evidence type="ECO:0000256" key="4">
    <source>
        <dbReference type="ARBA" id="ARBA00022723"/>
    </source>
</evidence>
<feature type="chain" id="PRO_5015610582" description="F5/8 type C domain-containing protein" evidence="9">
    <location>
        <begin position="25"/>
        <end position="1043"/>
    </location>
</feature>
<dbReference type="PANTHER" id="PTHR45713:SF6">
    <property type="entry name" value="F5_8 TYPE C DOMAIN-CONTAINING PROTEIN"/>
    <property type="match status" value="1"/>
</dbReference>
<dbReference type="SMART" id="SM00607">
    <property type="entry name" value="FTP"/>
    <property type="match status" value="1"/>
</dbReference>
<evidence type="ECO:0000256" key="5">
    <source>
        <dbReference type="ARBA" id="ARBA00022734"/>
    </source>
</evidence>
<organism evidence="11 12">
    <name type="scientific">Aureicoccus marinus</name>
    <dbReference type="NCBI Taxonomy" id="754435"/>
    <lineage>
        <taxon>Bacteria</taxon>
        <taxon>Pseudomonadati</taxon>
        <taxon>Bacteroidota</taxon>
        <taxon>Flavobacteriia</taxon>
        <taxon>Flavobacteriales</taxon>
        <taxon>Flavobacteriaceae</taxon>
        <taxon>Aureicoccus</taxon>
    </lineage>
</organism>
<keyword evidence="4" id="KW-0479">Metal-binding</keyword>
<dbReference type="AlphaFoldDB" id="A0A2S7T745"/>
<dbReference type="InterPro" id="IPR047589">
    <property type="entry name" value="DUF11_rpt"/>
</dbReference>
<dbReference type="Gene3D" id="2.60.120.260">
    <property type="entry name" value="Galactose-binding domain-like"/>
    <property type="match status" value="1"/>
</dbReference>
<dbReference type="RefSeq" id="WP_219843816.1">
    <property type="nucleotide sequence ID" value="NZ_MQVX01000001.1"/>
</dbReference>
<dbReference type="PANTHER" id="PTHR45713">
    <property type="entry name" value="FTP DOMAIN-CONTAINING PROTEIN"/>
    <property type="match status" value="1"/>
</dbReference>
<evidence type="ECO:0000256" key="2">
    <source>
        <dbReference type="ARBA" id="ARBA00010147"/>
    </source>
</evidence>
<proteinExistence type="inferred from homology"/>
<dbReference type="InterPro" id="IPR008979">
    <property type="entry name" value="Galactose-bd-like_sf"/>
</dbReference>
<feature type="domain" description="F5/8 type C" evidence="10">
    <location>
        <begin position="680"/>
        <end position="844"/>
    </location>
</feature>
<comment type="similarity">
    <text evidence="2">Belongs to the fucolectin family.</text>
</comment>
<keyword evidence="12" id="KW-1185">Reference proteome</keyword>
<dbReference type="Pfam" id="PF01345">
    <property type="entry name" value="DUF11"/>
    <property type="match status" value="1"/>
</dbReference>
<dbReference type="PROSITE" id="PS50022">
    <property type="entry name" value="FA58C_3"/>
    <property type="match status" value="1"/>
</dbReference>
<dbReference type="InterPro" id="IPR001434">
    <property type="entry name" value="OmcB-like_DUF11"/>
</dbReference>
<evidence type="ECO:0000256" key="9">
    <source>
        <dbReference type="SAM" id="SignalP"/>
    </source>
</evidence>
<dbReference type="SUPFAM" id="SSF49785">
    <property type="entry name" value="Galactose-binding domain-like"/>
    <property type="match status" value="1"/>
</dbReference>
<comment type="subunit">
    <text evidence="3">Homotrimer.</text>
</comment>
<reference evidence="12" key="1">
    <citation type="submission" date="2016-11" db="EMBL/GenBank/DDBJ databases">
        <title>Trade-off between light-utilization and light-protection in marine flavobacteria.</title>
        <authorList>
            <person name="Kumagai Y."/>
            <person name="Yoshizawa S."/>
            <person name="Kogure K."/>
        </authorList>
    </citation>
    <scope>NUCLEOTIDE SEQUENCE [LARGE SCALE GENOMIC DNA]</scope>
    <source>
        <strain evidence="12">SG-18</strain>
    </source>
</reference>
<dbReference type="EMBL" id="MQVX01000001">
    <property type="protein sequence ID" value="PQJ15276.1"/>
    <property type="molecule type" value="Genomic_DNA"/>
</dbReference>
<dbReference type="Pfam" id="PF17517">
    <property type="entry name" value="IgGFc_binding"/>
    <property type="match status" value="1"/>
</dbReference>
<keyword evidence="9" id="KW-0732">Signal</keyword>
<evidence type="ECO:0000256" key="8">
    <source>
        <dbReference type="SAM" id="MobiDB-lite"/>
    </source>
</evidence>
<accession>A0A2S7T745</accession>
<name>A0A2S7T745_9FLAO</name>
<comment type="function">
    <text evidence="1">Acts as a defensive agent. Recognizes blood group fucosylated oligosaccharides including A, B, H and Lewis B-type antigens. Does not recognize Lewis A antigen and has low affinity for monovalent haptens.</text>
</comment>
<dbReference type="InterPro" id="IPR035234">
    <property type="entry name" value="IgGFc-bd_N"/>
</dbReference>
<keyword evidence="7" id="KW-1015">Disulfide bond</keyword>
<feature type="region of interest" description="Disordered" evidence="8">
    <location>
        <begin position="885"/>
        <end position="906"/>
    </location>
</feature>
<dbReference type="GO" id="GO:0046872">
    <property type="term" value="F:metal ion binding"/>
    <property type="evidence" value="ECO:0007669"/>
    <property type="project" value="UniProtKB-KW"/>
</dbReference>
<evidence type="ECO:0000313" key="12">
    <source>
        <dbReference type="Proteomes" id="UP000239366"/>
    </source>
</evidence>